<evidence type="ECO:0000313" key="1">
    <source>
        <dbReference type="EMBL" id="KAK3784536.1"/>
    </source>
</evidence>
<dbReference type="EMBL" id="JAWDGP010002229">
    <property type="protein sequence ID" value="KAK3784536.1"/>
    <property type="molecule type" value="Genomic_DNA"/>
</dbReference>
<dbReference type="AlphaFoldDB" id="A0AAE1AC56"/>
<name>A0AAE1AC56_9GAST</name>
<sequence>MFSSQAKLASNYFTHYRRLKPDQLIGESSLPAWHTGATDKHEPVVCMVSGCGYNTDAYDVSLREGIGETCFTGEQRPRLPHVTHLSLRQEAGLTVDTVANRK</sequence>
<evidence type="ECO:0000313" key="2">
    <source>
        <dbReference type="Proteomes" id="UP001283361"/>
    </source>
</evidence>
<proteinExistence type="predicted"/>
<dbReference type="Proteomes" id="UP001283361">
    <property type="component" value="Unassembled WGS sequence"/>
</dbReference>
<organism evidence="1 2">
    <name type="scientific">Elysia crispata</name>
    <name type="common">lettuce slug</name>
    <dbReference type="NCBI Taxonomy" id="231223"/>
    <lineage>
        <taxon>Eukaryota</taxon>
        <taxon>Metazoa</taxon>
        <taxon>Spiralia</taxon>
        <taxon>Lophotrochozoa</taxon>
        <taxon>Mollusca</taxon>
        <taxon>Gastropoda</taxon>
        <taxon>Heterobranchia</taxon>
        <taxon>Euthyneura</taxon>
        <taxon>Panpulmonata</taxon>
        <taxon>Sacoglossa</taxon>
        <taxon>Placobranchoidea</taxon>
        <taxon>Plakobranchidae</taxon>
        <taxon>Elysia</taxon>
    </lineage>
</organism>
<accession>A0AAE1AC56</accession>
<reference evidence="1" key="1">
    <citation type="journal article" date="2023" name="G3 (Bethesda)">
        <title>A reference genome for the long-term kleptoplast-retaining sea slug Elysia crispata morphotype clarki.</title>
        <authorList>
            <person name="Eastman K.E."/>
            <person name="Pendleton A.L."/>
            <person name="Shaikh M.A."/>
            <person name="Suttiyut T."/>
            <person name="Ogas R."/>
            <person name="Tomko P."/>
            <person name="Gavelis G."/>
            <person name="Widhalm J.R."/>
            <person name="Wisecaver J.H."/>
        </authorList>
    </citation>
    <scope>NUCLEOTIDE SEQUENCE</scope>
    <source>
        <strain evidence="1">ECLA1</strain>
    </source>
</reference>
<protein>
    <submittedName>
        <fullName evidence="1">Uncharacterized protein</fullName>
    </submittedName>
</protein>
<comment type="caution">
    <text evidence="1">The sequence shown here is derived from an EMBL/GenBank/DDBJ whole genome shotgun (WGS) entry which is preliminary data.</text>
</comment>
<keyword evidence="2" id="KW-1185">Reference proteome</keyword>
<gene>
    <name evidence="1" type="ORF">RRG08_006097</name>
</gene>